<evidence type="ECO:0000259" key="5">
    <source>
        <dbReference type="PROSITE" id="PS50931"/>
    </source>
</evidence>
<dbReference type="CDD" id="cd08414">
    <property type="entry name" value="PBP2_LTTR_aromatics_like"/>
    <property type="match status" value="1"/>
</dbReference>
<keyword evidence="2" id="KW-0805">Transcription regulation</keyword>
<name>A0A964URN7_9ACTN</name>
<dbReference type="EMBL" id="JAAAHS010000013">
    <property type="protein sequence ID" value="NBE50490.1"/>
    <property type="molecule type" value="Genomic_DNA"/>
</dbReference>
<dbReference type="InterPro" id="IPR000847">
    <property type="entry name" value="LysR_HTH_N"/>
</dbReference>
<keyword evidence="3" id="KW-0238">DNA-binding</keyword>
<dbReference type="Pfam" id="PF00126">
    <property type="entry name" value="HTH_1"/>
    <property type="match status" value="1"/>
</dbReference>
<protein>
    <submittedName>
        <fullName evidence="6">LysR family transcriptional regulator</fullName>
    </submittedName>
</protein>
<proteinExistence type="inferred from homology"/>
<comment type="caution">
    <text evidence="6">The sequence shown here is derived from an EMBL/GenBank/DDBJ whole genome shotgun (WGS) entry which is preliminary data.</text>
</comment>
<evidence type="ECO:0000313" key="6">
    <source>
        <dbReference type="EMBL" id="NBE50490.1"/>
    </source>
</evidence>
<dbReference type="PROSITE" id="PS50931">
    <property type="entry name" value="HTH_LYSR"/>
    <property type="match status" value="1"/>
</dbReference>
<dbReference type="Proteomes" id="UP000598297">
    <property type="component" value="Unassembled WGS sequence"/>
</dbReference>
<evidence type="ECO:0000256" key="2">
    <source>
        <dbReference type="ARBA" id="ARBA00023015"/>
    </source>
</evidence>
<dbReference type="GO" id="GO:0003700">
    <property type="term" value="F:DNA-binding transcription factor activity"/>
    <property type="evidence" value="ECO:0007669"/>
    <property type="project" value="InterPro"/>
</dbReference>
<dbReference type="InterPro" id="IPR005119">
    <property type="entry name" value="LysR_subst-bd"/>
</dbReference>
<dbReference type="OrthoDB" id="3176554at2"/>
<dbReference type="InterPro" id="IPR036390">
    <property type="entry name" value="WH_DNA-bd_sf"/>
</dbReference>
<organism evidence="6 7">
    <name type="scientific">Streptomyces boluensis</name>
    <dbReference type="NCBI Taxonomy" id="1775135"/>
    <lineage>
        <taxon>Bacteria</taxon>
        <taxon>Bacillati</taxon>
        <taxon>Actinomycetota</taxon>
        <taxon>Actinomycetes</taxon>
        <taxon>Kitasatosporales</taxon>
        <taxon>Streptomycetaceae</taxon>
        <taxon>Streptomyces</taxon>
    </lineage>
</organism>
<dbReference type="PANTHER" id="PTHR30346:SF0">
    <property type="entry name" value="HCA OPERON TRANSCRIPTIONAL ACTIVATOR HCAR"/>
    <property type="match status" value="1"/>
</dbReference>
<evidence type="ECO:0000313" key="7">
    <source>
        <dbReference type="Proteomes" id="UP000598297"/>
    </source>
</evidence>
<comment type="similarity">
    <text evidence="1">Belongs to the LysR transcriptional regulatory family.</text>
</comment>
<gene>
    <name evidence="6" type="ORF">GUY60_03410</name>
</gene>
<dbReference type="GO" id="GO:0032993">
    <property type="term" value="C:protein-DNA complex"/>
    <property type="evidence" value="ECO:0007669"/>
    <property type="project" value="TreeGrafter"/>
</dbReference>
<evidence type="ECO:0000256" key="3">
    <source>
        <dbReference type="ARBA" id="ARBA00023125"/>
    </source>
</evidence>
<evidence type="ECO:0000256" key="4">
    <source>
        <dbReference type="ARBA" id="ARBA00023163"/>
    </source>
</evidence>
<feature type="domain" description="HTH lysR-type" evidence="5">
    <location>
        <begin position="12"/>
        <end position="69"/>
    </location>
</feature>
<dbReference type="PANTHER" id="PTHR30346">
    <property type="entry name" value="TRANSCRIPTIONAL DUAL REGULATOR HCAR-RELATED"/>
    <property type="match status" value="1"/>
</dbReference>
<dbReference type="Pfam" id="PF03466">
    <property type="entry name" value="LysR_substrate"/>
    <property type="match status" value="1"/>
</dbReference>
<reference evidence="6" key="1">
    <citation type="submission" date="2020-01" db="EMBL/GenBank/DDBJ databases">
        <title>Whole-genome analyses of novel actinobacteria.</title>
        <authorList>
            <person name="Sahin N."/>
        </authorList>
    </citation>
    <scope>NUCLEOTIDE SEQUENCE</scope>
    <source>
        <strain evidence="6">YC537</strain>
    </source>
</reference>
<sequence length="324" mass="34532">MSVHLHSLVVDVSSRKLRYFVAVAEELHFSRAANRLYVTQQALSKQIRELEGDIGVRLLRRTTRSVELTPAGEALLTAARQSLAALDVGVEAARAADRGESGTVKLGFVIGAALELTSLIVAEFGRRHPGIRLDMREYGFADPSAGLADGSSDVALVRLPISAPDIESEPLFVEPLVAALPSGHRWAGRTSIPVAEMAGEPLVVGRTEDAAWRGQWTLDAHRGGDAARVVTLTSSHTEEMEVVAAGRACAVTVAGAARYTPHAGVRYVPLDGACGSTLAVAWRRGHLAAAVEWFLQVTREVGAAETAVVSSIERPFPSTHNQPL</sequence>
<dbReference type="SUPFAM" id="SSF46785">
    <property type="entry name" value="Winged helix' DNA-binding domain"/>
    <property type="match status" value="1"/>
</dbReference>
<accession>A0A964URN7</accession>
<dbReference type="GO" id="GO:0003677">
    <property type="term" value="F:DNA binding"/>
    <property type="evidence" value="ECO:0007669"/>
    <property type="project" value="UniProtKB-KW"/>
</dbReference>
<keyword evidence="4" id="KW-0804">Transcription</keyword>
<dbReference type="Gene3D" id="1.10.10.10">
    <property type="entry name" value="Winged helix-like DNA-binding domain superfamily/Winged helix DNA-binding domain"/>
    <property type="match status" value="1"/>
</dbReference>
<dbReference type="InterPro" id="IPR036388">
    <property type="entry name" value="WH-like_DNA-bd_sf"/>
</dbReference>
<keyword evidence="7" id="KW-1185">Reference proteome</keyword>
<dbReference type="AlphaFoldDB" id="A0A964URN7"/>
<dbReference type="FunFam" id="1.10.10.10:FF:000001">
    <property type="entry name" value="LysR family transcriptional regulator"/>
    <property type="match status" value="1"/>
</dbReference>
<evidence type="ECO:0000256" key="1">
    <source>
        <dbReference type="ARBA" id="ARBA00009437"/>
    </source>
</evidence>
<dbReference type="PRINTS" id="PR00039">
    <property type="entry name" value="HTHLYSR"/>
</dbReference>
<dbReference type="Gene3D" id="3.40.190.10">
    <property type="entry name" value="Periplasmic binding protein-like II"/>
    <property type="match status" value="2"/>
</dbReference>
<dbReference type="SUPFAM" id="SSF53850">
    <property type="entry name" value="Periplasmic binding protein-like II"/>
    <property type="match status" value="1"/>
</dbReference>